<dbReference type="Proteomes" id="UP000727993">
    <property type="component" value="Unassembled WGS sequence"/>
</dbReference>
<feature type="domain" description="ABC-type glycine betaine transport system substrate-binding" evidence="2">
    <location>
        <begin position="41"/>
        <end position="304"/>
    </location>
</feature>
<accession>A0A936TBX9</accession>
<proteinExistence type="predicted"/>
<dbReference type="CDD" id="cd13606">
    <property type="entry name" value="PBP2_ProX_like"/>
    <property type="match status" value="1"/>
</dbReference>
<dbReference type="InterPro" id="IPR007210">
    <property type="entry name" value="ABC_Gly_betaine_transp_sub-bd"/>
</dbReference>
<dbReference type="Gene3D" id="3.40.190.10">
    <property type="entry name" value="Periplasmic binding protein-like II"/>
    <property type="match status" value="1"/>
</dbReference>
<gene>
    <name evidence="3" type="ORF">IPN02_01755</name>
</gene>
<dbReference type="PROSITE" id="PS51257">
    <property type="entry name" value="PROKAR_LIPOPROTEIN"/>
    <property type="match status" value="1"/>
</dbReference>
<dbReference type="Pfam" id="PF04069">
    <property type="entry name" value="OpuAC"/>
    <property type="match status" value="1"/>
</dbReference>
<dbReference type="GO" id="GO:0043190">
    <property type="term" value="C:ATP-binding cassette (ABC) transporter complex"/>
    <property type="evidence" value="ECO:0007669"/>
    <property type="project" value="InterPro"/>
</dbReference>
<dbReference type="EMBL" id="JADJZA010000001">
    <property type="protein sequence ID" value="MBK9295603.1"/>
    <property type="molecule type" value="Genomic_DNA"/>
</dbReference>
<protein>
    <submittedName>
        <fullName evidence="3">ABC transporter substrate-binding protein</fullName>
    </submittedName>
</protein>
<evidence type="ECO:0000259" key="2">
    <source>
        <dbReference type="Pfam" id="PF04069"/>
    </source>
</evidence>
<name>A0A936TBX9_9ACTN</name>
<feature type="signal peptide" evidence="1">
    <location>
        <begin position="1"/>
        <end position="23"/>
    </location>
</feature>
<organism evidence="3 4">
    <name type="scientific">Candidatus Neomicrothrix subdominans</name>
    <dbReference type="NCBI Taxonomy" id="2954438"/>
    <lineage>
        <taxon>Bacteria</taxon>
        <taxon>Bacillati</taxon>
        <taxon>Actinomycetota</taxon>
        <taxon>Acidimicrobiia</taxon>
        <taxon>Acidimicrobiales</taxon>
        <taxon>Microthrixaceae</taxon>
        <taxon>Candidatus Neomicrothrix</taxon>
    </lineage>
</organism>
<dbReference type="Gene3D" id="3.40.190.120">
    <property type="entry name" value="Osmoprotection protein (prox), domain 2"/>
    <property type="match status" value="1"/>
</dbReference>
<keyword evidence="1" id="KW-0732">Signal</keyword>
<evidence type="ECO:0000313" key="3">
    <source>
        <dbReference type="EMBL" id="MBK9295603.1"/>
    </source>
</evidence>
<evidence type="ECO:0000313" key="4">
    <source>
        <dbReference type="Proteomes" id="UP000727993"/>
    </source>
</evidence>
<dbReference type="GO" id="GO:0022857">
    <property type="term" value="F:transmembrane transporter activity"/>
    <property type="evidence" value="ECO:0007669"/>
    <property type="project" value="InterPro"/>
</dbReference>
<dbReference type="SUPFAM" id="SSF53850">
    <property type="entry name" value="Periplasmic binding protein-like II"/>
    <property type="match status" value="1"/>
</dbReference>
<evidence type="ECO:0000256" key="1">
    <source>
        <dbReference type="SAM" id="SignalP"/>
    </source>
</evidence>
<comment type="caution">
    <text evidence="3">The sequence shown here is derived from an EMBL/GenBank/DDBJ whole genome shotgun (WGS) entry which is preliminary data.</text>
</comment>
<dbReference type="AlphaFoldDB" id="A0A936TBX9"/>
<reference evidence="3 4" key="1">
    <citation type="submission" date="2020-10" db="EMBL/GenBank/DDBJ databases">
        <title>Connecting structure to function with the recovery of over 1000 high-quality activated sludge metagenome-assembled genomes encoding full-length rRNA genes using long-read sequencing.</title>
        <authorList>
            <person name="Singleton C.M."/>
            <person name="Petriglieri F."/>
            <person name="Kristensen J.M."/>
            <person name="Kirkegaard R.H."/>
            <person name="Michaelsen T.Y."/>
            <person name="Andersen M.H."/>
            <person name="Karst S.M."/>
            <person name="Dueholm M.S."/>
            <person name="Nielsen P.H."/>
            <person name="Albertsen M."/>
        </authorList>
    </citation>
    <scope>NUCLEOTIDE SEQUENCE [LARGE SCALE GENOMIC DNA]</scope>
    <source>
        <strain evidence="3">Lyne_18-Q3-R50-59_MAXAC.006</strain>
    </source>
</reference>
<feature type="chain" id="PRO_5039234763" evidence="1">
    <location>
        <begin position="24"/>
        <end position="309"/>
    </location>
</feature>
<sequence length="309" mass="32555">MTRNRTIRHLGAGIASLVMVAAATGCGNDDESSAPDADKPAITVGIQDFGESQVVSQVYGQHLASVGYDVDYQELGGFRDLVLTAFESGDINFTPEYAASMLEFLNDNAGEATNDVGETVDALKPQLEKKDLVAFEPTEAVNTNTFVVTEETAKAENLTSIGDLGDDLKLGGPQDCPTNPGCLAGLKSIYGVDLSGNFTPLDGGGPNTKRALKNGDIDVAVLFSTDGAIAENNWVVLEDDKGLLKADNIIPVASKSLADEGGDDLASEVDKVSATLTTDKLIELNKSFDIDKEDAKDIAEEFLADEGLN</sequence>